<dbReference type="InterPro" id="IPR050107">
    <property type="entry name" value="ABC_carbohydrate_import_ATPase"/>
</dbReference>
<sequence>MEKQVLFETKGIGKTYGTNTVLQDIDMQIYPGEIIGLIGENGAGKSTLLKIISGVERASAGNMYINSQQYIGGSPVIANNMGIGMVFQEQSLIRNLTVAQNIFLGKEYQYRHIGIVNWSKMEHDAKAVLEEIGINNIKPSELVMNLSFAARQMVEIAKIFNIVSKSPGKSIILLDEPTSVLNDAEIKQLFEQIRKIVSQGNSVVFVSHRLDEVMEISDRIYIFKDGKQVGMMEKKDANEAILYEKMVGRNTTGEYYKVNKQTVPDMDKELLKVENLAKFGVFKDISFSLHAGEVLGICGVEGSGKEELCDILVGEDHATSGEIFVKGQNINIKNQSIALNNGILSIPKERRTQGMIGTLCVKENMMLSSLNKISKFGILPKSSQDEVAKKWIDTLAIKTNGANEMMLHLSGGNAQKVVFARAINSEAEILILNHPTRGVDIGSKEEIYDLIRTITNKGMAVILLGDTLDESIGISSKIIALKDGLISGVFDCSADNKPDQVDIVKCML</sequence>
<dbReference type="RefSeq" id="WP_068912522.1">
    <property type="nucleotide sequence ID" value="NZ_MBEW02000004.1"/>
</dbReference>
<dbReference type="Proteomes" id="UP000093352">
    <property type="component" value="Unassembled WGS sequence"/>
</dbReference>
<dbReference type="InterPro" id="IPR027417">
    <property type="entry name" value="P-loop_NTPase"/>
</dbReference>
<dbReference type="CDD" id="cd03216">
    <property type="entry name" value="ABC_Carb_Monos_I"/>
    <property type="match status" value="1"/>
</dbReference>
<evidence type="ECO:0000313" key="6">
    <source>
        <dbReference type="EMBL" id="RDY21747.1"/>
    </source>
</evidence>
<dbReference type="GO" id="GO:0016887">
    <property type="term" value="F:ATP hydrolysis activity"/>
    <property type="evidence" value="ECO:0007669"/>
    <property type="project" value="InterPro"/>
</dbReference>
<feature type="domain" description="ABC transporter" evidence="5">
    <location>
        <begin position="265"/>
        <end position="508"/>
    </location>
</feature>
<evidence type="ECO:0000313" key="7">
    <source>
        <dbReference type="Proteomes" id="UP000093352"/>
    </source>
</evidence>
<keyword evidence="4 6" id="KW-0067">ATP-binding</keyword>
<dbReference type="AlphaFoldDB" id="A0A371IMN9"/>
<dbReference type="SMART" id="SM00382">
    <property type="entry name" value="AAA"/>
    <property type="match status" value="2"/>
</dbReference>
<dbReference type="InterPro" id="IPR017871">
    <property type="entry name" value="ABC_transporter-like_CS"/>
</dbReference>
<keyword evidence="1" id="KW-0813">Transport</keyword>
<organism evidence="6 7">
    <name type="scientific">Criibacterium bergeronii</name>
    <dbReference type="NCBI Taxonomy" id="1871336"/>
    <lineage>
        <taxon>Bacteria</taxon>
        <taxon>Bacillati</taxon>
        <taxon>Bacillota</taxon>
        <taxon>Clostridia</taxon>
        <taxon>Peptostreptococcales</taxon>
        <taxon>Filifactoraceae</taxon>
        <taxon>Criibacterium</taxon>
    </lineage>
</organism>
<gene>
    <name evidence="6" type="ORF">BBG48_002665</name>
</gene>
<accession>A0A371IMN9</accession>
<dbReference type="PANTHER" id="PTHR43790:SF9">
    <property type="entry name" value="GALACTOFURANOSE TRANSPORTER ATP-BINDING PROTEIN YTFR"/>
    <property type="match status" value="1"/>
</dbReference>
<keyword evidence="2" id="KW-0677">Repeat</keyword>
<dbReference type="InterPro" id="IPR003593">
    <property type="entry name" value="AAA+_ATPase"/>
</dbReference>
<dbReference type="CDD" id="cd03215">
    <property type="entry name" value="ABC_Carb_Monos_II"/>
    <property type="match status" value="1"/>
</dbReference>
<keyword evidence="3" id="KW-0547">Nucleotide-binding</keyword>
<dbReference type="STRING" id="1871336.BBG48_02500"/>
<dbReference type="Pfam" id="PF00005">
    <property type="entry name" value="ABC_tran"/>
    <property type="match status" value="2"/>
</dbReference>
<evidence type="ECO:0000256" key="2">
    <source>
        <dbReference type="ARBA" id="ARBA00022737"/>
    </source>
</evidence>
<evidence type="ECO:0000256" key="3">
    <source>
        <dbReference type="ARBA" id="ARBA00022741"/>
    </source>
</evidence>
<evidence type="ECO:0000256" key="4">
    <source>
        <dbReference type="ARBA" id="ARBA00022840"/>
    </source>
</evidence>
<name>A0A371IMN9_9FIRM</name>
<dbReference type="EMBL" id="MBEW02000004">
    <property type="protein sequence ID" value="RDY21747.1"/>
    <property type="molecule type" value="Genomic_DNA"/>
</dbReference>
<dbReference type="InterPro" id="IPR003439">
    <property type="entry name" value="ABC_transporter-like_ATP-bd"/>
</dbReference>
<dbReference type="PANTHER" id="PTHR43790">
    <property type="entry name" value="CARBOHYDRATE TRANSPORT ATP-BINDING PROTEIN MG119-RELATED"/>
    <property type="match status" value="1"/>
</dbReference>
<reference evidence="6 7" key="1">
    <citation type="journal article" date="2016" name="Genome Announc.">
        <title>Draft Genome Sequence of Criibacterium bergeronii gen. nov., sp. nov., Strain CCRI-22567T, Isolated from a Vaginal Sample from a Woman with Bacterial Vaginosis.</title>
        <authorList>
            <person name="Maheux A.F."/>
            <person name="Berube E."/>
            <person name="Boudreau D.K."/>
            <person name="Raymond F."/>
            <person name="Corbeil J."/>
            <person name="Roy P.H."/>
            <person name="Boissinot M."/>
            <person name="Omar R.F."/>
        </authorList>
    </citation>
    <scope>NUCLEOTIDE SEQUENCE [LARGE SCALE GENOMIC DNA]</scope>
    <source>
        <strain evidence="6 7">CCRI-22567</strain>
    </source>
</reference>
<dbReference type="PROSITE" id="PS00211">
    <property type="entry name" value="ABC_TRANSPORTER_1"/>
    <property type="match status" value="1"/>
</dbReference>
<protein>
    <submittedName>
        <fullName evidence="6">Sugar ABC transporter ATP-binding protein</fullName>
    </submittedName>
</protein>
<evidence type="ECO:0000259" key="5">
    <source>
        <dbReference type="PROSITE" id="PS50893"/>
    </source>
</evidence>
<keyword evidence="7" id="KW-1185">Reference proteome</keyword>
<dbReference type="SUPFAM" id="SSF52540">
    <property type="entry name" value="P-loop containing nucleoside triphosphate hydrolases"/>
    <property type="match status" value="2"/>
</dbReference>
<dbReference type="GO" id="GO:0005524">
    <property type="term" value="F:ATP binding"/>
    <property type="evidence" value="ECO:0007669"/>
    <property type="project" value="UniProtKB-KW"/>
</dbReference>
<feature type="domain" description="ABC transporter" evidence="5">
    <location>
        <begin position="7"/>
        <end position="250"/>
    </location>
</feature>
<comment type="caution">
    <text evidence="6">The sequence shown here is derived from an EMBL/GenBank/DDBJ whole genome shotgun (WGS) entry which is preliminary data.</text>
</comment>
<dbReference type="Gene3D" id="3.40.50.300">
    <property type="entry name" value="P-loop containing nucleotide triphosphate hydrolases"/>
    <property type="match status" value="2"/>
</dbReference>
<evidence type="ECO:0000256" key="1">
    <source>
        <dbReference type="ARBA" id="ARBA00022448"/>
    </source>
</evidence>
<proteinExistence type="predicted"/>
<dbReference type="PROSITE" id="PS50893">
    <property type="entry name" value="ABC_TRANSPORTER_2"/>
    <property type="match status" value="2"/>
</dbReference>